<proteinExistence type="predicted"/>
<name>A0AAN9TWE2_9HEMI</name>
<organism evidence="2 3">
    <name type="scientific">Parthenolecanium corni</name>
    <dbReference type="NCBI Taxonomy" id="536013"/>
    <lineage>
        <taxon>Eukaryota</taxon>
        <taxon>Metazoa</taxon>
        <taxon>Ecdysozoa</taxon>
        <taxon>Arthropoda</taxon>
        <taxon>Hexapoda</taxon>
        <taxon>Insecta</taxon>
        <taxon>Pterygota</taxon>
        <taxon>Neoptera</taxon>
        <taxon>Paraneoptera</taxon>
        <taxon>Hemiptera</taxon>
        <taxon>Sternorrhyncha</taxon>
        <taxon>Coccoidea</taxon>
        <taxon>Coccidae</taxon>
        <taxon>Parthenolecanium</taxon>
    </lineage>
</organism>
<feature type="transmembrane region" description="Helical" evidence="1">
    <location>
        <begin position="192"/>
        <end position="217"/>
    </location>
</feature>
<feature type="transmembrane region" description="Helical" evidence="1">
    <location>
        <begin position="223"/>
        <end position="246"/>
    </location>
</feature>
<feature type="transmembrane region" description="Helical" evidence="1">
    <location>
        <begin position="344"/>
        <end position="367"/>
    </location>
</feature>
<keyword evidence="1" id="KW-0812">Transmembrane</keyword>
<comment type="caution">
    <text evidence="2">The sequence shown here is derived from an EMBL/GenBank/DDBJ whole genome shotgun (WGS) entry which is preliminary data.</text>
</comment>
<keyword evidence="1" id="KW-0472">Membrane</keyword>
<dbReference type="Proteomes" id="UP001367676">
    <property type="component" value="Unassembled WGS sequence"/>
</dbReference>
<keyword evidence="1" id="KW-1133">Transmembrane helix</keyword>
<dbReference type="InterPro" id="IPR027417">
    <property type="entry name" value="P-loop_NTPase"/>
</dbReference>
<evidence type="ECO:0000313" key="2">
    <source>
        <dbReference type="EMBL" id="KAK7595134.1"/>
    </source>
</evidence>
<evidence type="ECO:0000313" key="3">
    <source>
        <dbReference type="Proteomes" id="UP001367676"/>
    </source>
</evidence>
<dbReference type="EMBL" id="JBBCAQ010000019">
    <property type="protein sequence ID" value="KAK7595134.1"/>
    <property type="molecule type" value="Genomic_DNA"/>
</dbReference>
<dbReference type="AlphaFoldDB" id="A0AAN9TWE2"/>
<dbReference type="SUPFAM" id="SSF52540">
    <property type="entry name" value="P-loop containing nucleoside triphosphate hydrolases"/>
    <property type="match status" value="1"/>
</dbReference>
<dbReference type="Gene3D" id="3.40.50.300">
    <property type="entry name" value="P-loop containing nucleotide triphosphate hydrolases"/>
    <property type="match status" value="1"/>
</dbReference>
<dbReference type="PANTHER" id="PTHR43038">
    <property type="entry name" value="ATP-BINDING CASSETTE, SUB-FAMILY H, MEMBER 1"/>
    <property type="match status" value="1"/>
</dbReference>
<protein>
    <submittedName>
        <fullName evidence="2">Uncharacterized protein</fullName>
    </submittedName>
</protein>
<evidence type="ECO:0000256" key="1">
    <source>
        <dbReference type="SAM" id="Phobius"/>
    </source>
</evidence>
<reference evidence="2 3" key="1">
    <citation type="submission" date="2024-03" db="EMBL/GenBank/DDBJ databases">
        <title>Adaptation during the transition from Ophiocordyceps entomopathogen to insect associate is accompanied by gene loss and intensified selection.</title>
        <authorList>
            <person name="Ward C.M."/>
            <person name="Onetto C.A."/>
            <person name="Borneman A.R."/>
        </authorList>
    </citation>
    <scope>NUCLEOTIDE SEQUENCE [LARGE SCALE GENOMIC DNA]</scope>
    <source>
        <strain evidence="2">AWRI1</strain>
        <tissue evidence="2">Single Adult Female</tissue>
    </source>
</reference>
<feature type="transmembrane region" description="Helical" evidence="1">
    <location>
        <begin position="285"/>
        <end position="305"/>
    </location>
</feature>
<gene>
    <name evidence="2" type="ORF">V9T40_001567</name>
</gene>
<dbReference type="PANTHER" id="PTHR43038:SF3">
    <property type="entry name" value="ABC TRANSPORTER G FAMILY MEMBER 20 ISOFORM X1"/>
    <property type="match status" value="1"/>
</dbReference>
<keyword evidence="3" id="KW-1185">Reference proteome</keyword>
<accession>A0AAN9TWE2</accession>
<sequence>MDEVDVDVTARSKANESIIIQKAYKRYSHNDVVLNGLDLTVPEGTIIWDKMLDLTREGKSIIITTHYIQEAQQAQTIGLMRGGILLAEENPQQLMTRNESRNLEEIFFNLSVQQNTVSTTQTIYNNTEDALRDVRKNKVWALLHFQNNYTRSLAEMTELITNRNKYVDTETFINGFVNSWIDLSRASMTEMILSLVLLQSIGQMISIPIVMLTMYYIFNNPLYGSAVTLVTLLGLTGFTGVLYGELQASKLQFKPNGILGNFLVKITNFNITGTTLAVLNKELKTTAYVGVGVNIVLCLTTGLLWPVEAQHNVLKKFTWMLPLTWIADAARGITAKSYPFTHPLVLRGFASAIAWNIIFASIIYFALRRQKGGKVKMMESN</sequence>